<name>A0AAD9LWY8_9PEZI</name>
<dbReference type="AlphaFoldDB" id="A0AAD9LWY8"/>
<accession>A0AAD9LWY8</accession>
<sequence>MSQTTTWADQTSAFVWDRPTAPKNWENTSFIDGNIKGNTNEQRLLDAFLDIPDHSSRSNYELPVFDQIFDSDKLEKISDGNYEDTSGLTVWIHDRNSKTGETRPYNGPIVTKKFDEVLKRKRLSDPELADVHIRRMYLPNPYPSTLGVLALSSSQQHRVIIRKMIYKHLKGDASLSVEFGLAGRTFTFEAHIPFFVLKTSTAAKKDNRMTSKRKPIRKTHDLSFLSRSRTRLNNDTIADALHECHTSVVITGWNLDFWTAWCLNDTYYYDDDNKDCSNEDMLMYYVKADQDDDDDYDMSHEFDPLSIGNIFADRLSPRDPRDYFLLILKFRIQKYKEEWANILHYVNESVSQYIYLLVGIVPLTY</sequence>
<gene>
    <name evidence="1" type="ORF">LX32DRAFT_668718</name>
</gene>
<dbReference type="EMBL" id="MU843117">
    <property type="protein sequence ID" value="KAK2021298.1"/>
    <property type="molecule type" value="Genomic_DNA"/>
</dbReference>
<keyword evidence="2" id="KW-1185">Reference proteome</keyword>
<evidence type="ECO:0000313" key="2">
    <source>
        <dbReference type="Proteomes" id="UP001232148"/>
    </source>
</evidence>
<evidence type="ECO:0000313" key="1">
    <source>
        <dbReference type="EMBL" id="KAK2021298.1"/>
    </source>
</evidence>
<protein>
    <submittedName>
        <fullName evidence="1">Uncharacterized protein</fullName>
    </submittedName>
</protein>
<dbReference type="Proteomes" id="UP001232148">
    <property type="component" value="Unassembled WGS sequence"/>
</dbReference>
<comment type="caution">
    <text evidence="1">The sequence shown here is derived from an EMBL/GenBank/DDBJ whole genome shotgun (WGS) entry which is preliminary data.</text>
</comment>
<organism evidence="1 2">
    <name type="scientific">Colletotrichum zoysiae</name>
    <dbReference type="NCBI Taxonomy" id="1216348"/>
    <lineage>
        <taxon>Eukaryota</taxon>
        <taxon>Fungi</taxon>
        <taxon>Dikarya</taxon>
        <taxon>Ascomycota</taxon>
        <taxon>Pezizomycotina</taxon>
        <taxon>Sordariomycetes</taxon>
        <taxon>Hypocreomycetidae</taxon>
        <taxon>Glomerellales</taxon>
        <taxon>Glomerellaceae</taxon>
        <taxon>Colletotrichum</taxon>
        <taxon>Colletotrichum graminicola species complex</taxon>
    </lineage>
</organism>
<proteinExistence type="predicted"/>
<reference evidence="1" key="1">
    <citation type="submission" date="2021-06" db="EMBL/GenBank/DDBJ databases">
        <title>Comparative genomics, transcriptomics and evolutionary studies reveal genomic signatures of adaptation to plant cell wall in hemibiotrophic fungi.</title>
        <authorList>
            <consortium name="DOE Joint Genome Institute"/>
            <person name="Baroncelli R."/>
            <person name="Diaz J.F."/>
            <person name="Benocci T."/>
            <person name="Peng M."/>
            <person name="Battaglia E."/>
            <person name="Haridas S."/>
            <person name="Andreopoulos W."/>
            <person name="Labutti K."/>
            <person name="Pangilinan J."/>
            <person name="Floch G.L."/>
            <person name="Makela M.R."/>
            <person name="Henrissat B."/>
            <person name="Grigoriev I.V."/>
            <person name="Crouch J.A."/>
            <person name="De Vries R.P."/>
            <person name="Sukno S.A."/>
            <person name="Thon M.R."/>
        </authorList>
    </citation>
    <scope>NUCLEOTIDE SEQUENCE</scope>
    <source>
        <strain evidence="1">MAFF235873</strain>
    </source>
</reference>